<evidence type="ECO:0000313" key="2">
    <source>
        <dbReference type="Proteomes" id="UP000054477"/>
    </source>
</evidence>
<protein>
    <submittedName>
        <fullName evidence="1">Uncharacterized protein</fullName>
    </submittedName>
</protein>
<dbReference type="EMBL" id="KN838633">
    <property type="protein sequence ID" value="KIK00100.1"/>
    <property type="molecule type" value="Genomic_DNA"/>
</dbReference>
<dbReference type="STRING" id="1095629.A0A0C9WPT8"/>
<feature type="non-terminal residue" evidence="1">
    <location>
        <position position="1"/>
    </location>
</feature>
<dbReference type="OrthoDB" id="3038258at2759"/>
<dbReference type="Proteomes" id="UP000054477">
    <property type="component" value="Unassembled WGS sequence"/>
</dbReference>
<sequence>TLSQLRASTNGRRPEDSVRLVTWENLGKFSIAGLCEKYKVRTPISWYLTGDRVYGCLAQKWYQKLIACDAVLEETSLVSLATAWMALIHEVTCNWKELRNALSVSSFDEMSEILGR</sequence>
<proteinExistence type="predicted"/>
<evidence type="ECO:0000313" key="1">
    <source>
        <dbReference type="EMBL" id="KIK00100.1"/>
    </source>
</evidence>
<name>A0A0C9WPT8_9AGAR</name>
<reference evidence="2" key="2">
    <citation type="submission" date="2015-01" db="EMBL/GenBank/DDBJ databases">
        <title>Evolutionary Origins and Diversification of the Mycorrhizal Mutualists.</title>
        <authorList>
            <consortium name="DOE Joint Genome Institute"/>
            <consortium name="Mycorrhizal Genomics Consortium"/>
            <person name="Kohler A."/>
            <person name="Kuo A."/>
            <person name="Nagy L.G."/>
            <person name="Floudas D."/>
            <person name="Copeland A."/>
            <person name="Barry K.W."/>
            <person name="Cichocki N."/>
            <person name="Veneault-Fourrey C."/>
            <person name="LaButti K."/>
            <person name="Lindquist E.A."/>
            <person name="Lipzen A."/>
            <person name="Lundell T."/>
            <person name="Morin E."/>
            <person name="Murat C."/>
            <person name="Riley R."/>
            <person name="Ohm R."/>
            <person name="Sun H."/>
            <person name="Tunlid A."/>
            <person name="Henrissat B."/>
            <person name="Grigoriev I.V."/>
            <person name="Hibbett D.S."/>
            <person name="Martin F."/>
        </authorList>
    </citation>
    <scope>NUCLEOTIDE SEQUENCE [LARGE SCALE GENOMIC DNA]</scope>
    <source>
        <strain evidence="2">LaAM-08-1</strain>
    </source>
</reference>
<organism evidence="1 2">
    <name type="scientific">Laccaria amethystina LaAM-08-1</name>
    <dbReference type="NCBI Taxonomy" id="1095629"/>
    <lineage>
        <taxon>Eukaryota</taxon>
        <taxon>Fungi</taxon>
        <taxon>Dikarya</taxon>
        <taxon>Basidiomycota</taxon>
        <taxon>Agaricomycotina</taxon>
        <taxon>Agaricomycetes</taxon>
        <taxon>Agaricomycetidae</taxon>
        <taxon>Agaricales</taxon>
        <taxon>Agaricineae</taxon>
        <taxon>Hydnangiaceae</taxon>
        <taxon>Laccaria</taxon>
    </lineage>
</organism>
<gene>
    <name evidence="1" type="ORF">K443DRAFT_101075</name>
</gene>
<dbReference type="HOGENOM" id="CLU_2164378_0_0_1"/>
<keyword evidence="2" id="KW-1185">Reference proteome</keyword>
<reference evidence="1 2" key="1">
    <citation type="submission" date="2014-04" db="EMBL/GenBank/DDBJ databases">
        <authorList>
            <consortium name="DOE Joint Genome Institute"/>
            <person name="Kuo A."/>
            <person name="Kohler A."/>
            <person name="Nagy L.G."/>
            <person name="Floudas D."/>
            <person name="Copeland A."/>
            <person name="Barry K.W."/>
            <person name="Cichocki N."/>
            <person name="Veneault-Fourrey C."/>
            <person name="LaButti K."/>
            <person name="Lindquist E.A."/>
            <person name="Lipzen A."/>
            <person name="Lundell T."/>
            <person name="Morin E."/>
            <person name="Murat C."/>
            <person name="Sun H."/>
            <person name="Tunlid A."/>
            <person name="Henrissat B."/>
            <person name="Grigoriev I.V."/>
            <person name="Hibbett D.S."/>
            <person name="Martin F."/>
            <person name="Nordberg H.P."/>
            <person name="Cantor M.N."/>
            <person name="Hua S.X."/>
        </authorList>
    </citation>
    <scope>NUCLEOTIDE SEQUENCE [LARGE SCALE GENOMIC DNA]</scope>
    <source>
        <strain evidence="1 2">LaAM-08-1</strain>
    </source>
</reference>
<dbReference type="AlphaFoldDB" id="A0A0C9WPT8"/>
<accession>A0A0C9WPT8</accession>